<dbReference type="GO" id="GO:0005737">
    <property type="term" value="C:cytoplasm"/>
    <property type="evidence" value="ECO:0007669"/>
    <property type="project" value="TreeGrafter"/>
</dbReference>
<reference evidence="7 8" key="1">
    <citation type="submission" date="2013-12" db="EMBL/GenBank/DDBJ databases">
        <title>Draft genome of the parsitic nematode Ancylostoma duodenale.</title>
        <authorList>
            <person name="Mitreva M."/>
        </authorList>
    </citation>
    <scope>NUCLEOTIDE SEQUENCE [LARGE SCALE GENOMIC DNA]</scope>
    <source>
        <strain evidence="7 8">Zhejiang</strain>
    </source>
</reference>
<feature type="compositionally biased region" description="Polar residues" evidence="5">
    <location>
        <begin position="459"/>
        <end position="469"/>
    </location>
</feature>
<dbReference type="Pfam" id="PF00226">
    <property type="entry name" value="DnaJ"/>
    <property type="match status" value="1"/>
</dbReference>
<keyword evidence="1" id="KW-0479">Metal-binding</keyword>
<dbReference type="PANTHER" id="PTHR44029:SF1">
    <property type="entry name" value="DNAJ HOMOLOG SUBFAMILY C MEMBER 21"/>
    <property type="match status" value="1"/>
</dbReference>
<evidence type="ECO:0000313" key="7">
    <source>
        <dbReference type="EMBL" id="KIH46514.1"/>
    </source>
</evidence>
<feature type="compositionally biased region" description="Acidic residues" evidence="5">
    <location>
        <begin position="422"/>
        <end position="433"/>
    </location>
</feature>
<evidence type="ECO:0000256" key="2">
    <source>
        <dbReference type="ARBA" id="ARBA00022771"/>
    </source>
</evidence>
<dbReference type="EMBL" id="KN769074">
    <property type="protein sequence ID" value="KIH46514.1"/>
    <property type="molecule type" value="Genomic_DNA"/>
</dbReference>
<dbReference type="GO" id="GO:0008270">
    <property type="term" value="F:zinc ion binding"/>
    <property type="evidence" value="ECO:0007669"/>
    <property type="project" value="UniProtKB-KW"/>
</dbReference>
<dbReference type="Gene3D" id="1.10.287.110">
    <property type="entry name" value="DnaJ domain"/>
    <property type="match status" value="1"/>
</dbReference>
<feature type="compositionally biased region" description="Basic and acidic residues" evidence="5">
    <location>
        <begin position="406"/>
        <end position="416"/>
    </location>
</feature>
<dbReference type="SMART" id="SM00451">
    <property type="entry name" value="ZnF_U1"/>
    <property type="match status" value="1"/>
</dbReference>
<dbReference type="PROSITE" id="PS50076">
    <property type="entry name" value="DNAJ_2"/>
    <property type="match status" value="1"/>
</dbReference>
<keyword evidence="4" id="KW-0175">Coiled coil</keyword>
<evidence type="ECO:0000256" key="5">
    <source>
        <dbReference type="SAM" id="MobiDB-lite"/>
    </source>
</evidence>
<dbReference type="AlphaFoldDB" id="A0A0C2FIH1"/>
<dbReference type="SUPFAM" id="SSF57667">
    <property type="entry name" value="beta-beta-alpha zinc fingers"/>
    <property type="match status" value="1"/>
</dbReference>
<dbReference type="InterPro" id="IPR036869">
    <property type="entry name" value="J_dom_sf"/>
</dbReference>
<dbReference type="PANTHER" id="PTHR44029">
    <property type="entry name" value="DNAJ HOMOLOG SUBFAMILY C MEMBER 21"/>
    <property type="match status" value="1"/>
</dbReference>
<dbReference type="PRINTS" id="PR00625">
    <property type="entry name" value="JDOMAIN"/>
</dbReference>
<evidence type="ECO:0000256" key="1">
    <source>
        <dbReference type="ARBA" id="ARBA00022723"/>
    </source>
</evidence>
<dbReference type="InterPro" id="IPR036236">
    <property type="entry name" value="Znf_C2H2_sf"/>
</dbReference>
<keyword evidence="2" id="KW-0863">Zinc-finger</keyword>
<dbReference type="InterPro" id="IPR018253">
    <property type="entry name" value="DnaJ_domain_CS"/>
</dbReference>
<dbReference type="OrthoDB" id="552049at2759"/>
<evidence type="ECO:0000256" key="3">
    <source>
        <dbReference type="ARBA" id="ARBA00022833"/>
    </source>
</evidence>
<proteinExistence type="predicted"/>
<feature type="compositionally biased region" description="Basic residues" evidence="5">
    <location>
        <begin position="366"/>
        <end position="377"/>
    </location>
</feature>
<dbReference type="Pfam" id="PF21884">
    <property type="entry name" value="ZUO1-like_ZHD"/>
    <property type="match status" value="1"/>
</dbReference>
<keyword evidence="8" id="KW-1185">Reference proteome</keyword>
<feature type="domain" description="J" evidence="6">
    <location>
        <begin position="14"/>
        <end position="80"/>
    </location>
</feature>
<dbReference type="CDD" id="cd06257">
    <property type="entry name" value="DnaJ"/>
    <property type="match status" value="1"/>
</dbReference>
<dbReference type="Pfam" id="PF12171">
    <property type="entry name" value="zf-C2H2_jaz"/>
    <property type="match status" value="1"/>
</dbReference>
<protein>
    <submittedName>
        <fullName evidence="7">DnaJ domain protein</fullName>
    </submittedName>
</protein>
<feature type="coiled-coil region" evidence="4">
    <location>
        <begin position="193"/>
        <end position="259"/>
    </location>
</feature>
<evidence type="ECO:0000313" key="8">
    <source>
        <dbReference type="Proteomes" id="UP000054047"/>
    </source>
</evidence>
<feature type="region of interest" description="Disordered" evidence="5">
    <location>
        <begin position="345"/>
        <end position="474"/>
    </location>
</feature>
<dbReference type="GO" id="GO:0003676">
    <property type="term" value="F:nucleic acid binding"/>
    <property type="evidence" value="ECO:0007669"/>
    <property type="project" value="InterPro"/>
</dbReference>
<dbReference type="SUPFAM" id="SSF46565">
    <property type="entry name" value="Chaperone J-domain"/>
    <property type="match status" value="1"/>
</dbReference>
<dbReference type="InterPro" id="IPR003604">
    <property type="entry name" value="Matrin/U1-like-C_Znf_C2H2"/>
</dbReference>
<name>A0A0C2FIH1_9BILA</name>
<organism evidence="7 8">
    <name type="scientific">Ancylostoma duodenale</name>
    <dbReference type="NCBI Taxonomy" id="51022"/>
    <lineage>
        <taxon>Eukaryota</taxon>
        <taxon>Metazoa</taxon>
        <taxon>Ecdysozoa</taxon>
        <taxon>Nematoda</taxon>
        <taxon>Chromadorea</taxon>
        <taxon>Rhabditida</taxon>
        <taxon>Rhabditina</taxon>
        <taxon>Rhabditomorpha</taxon>
        <taxon>Strongyloidea</taxon>
        <taxon>Ancylostomatidae</taxon>
        <taxon>Ancylostomatinae</taxon>
        <taxon>Ancylostoma</taxon>
    </lineage>
</organism>
<dbReference type="Proteomes" id="UP000054047">
    <property type="component" value="Unassembled WGS sequence"/>
</dbReference>
<feature type="compositionally biased region" description="Acidic residues" evidence="5">
    <location>
        <begin position="345"/>
        <end position="354"/>
    </location>
</feature>
<gene>
    <name evidence="7" type="ORF">ANCDUO_23433</name>
</gene>
<sequence length="519" mass="59954">MTRRIEIQIDRMRCHYDVLEVPIDADDETIKKSYRKLALKWHPDKNPDRIEECTKYFALLQSAYEVLSDPHEKAFYDRHRESILKGGFDVDYKDDSLDLFQFFTTSCYKGFDGDKASFSFYNVYRNVFDSLANEDYDFIDDPSVRYPSFGDASSDYEKVVGPFYGFWSSFCTTRSFAWLDKYDVRQANNRYELRQIEAENKKYRDAGKAERNEQVRELVAFVRKRDPRVKAYRELLEKRQEEARRKQEENRKQQILKNQQLISAYHENEHAMAAHRAHLAEVSQQLAEDETASEVEDEDGDALPYCVVCDKSFKTLNAKVNHENSKQHRKQLAELKKHMKEEDQALFEEQEESPEPSPQKAEDRKGKKAKRRAKKKKAWDEDSDAEADDINESCEGNDAEQNGDGKAVDDVGDKLAEVSVEAADDEESAEDDNLFLAAAKRAEKKKRRADKKEGDGTGDVTTQQASQPVDTGPKVDVCHRCKEVFESRTKLFAHLKLTGHATIKGPPPPPPKNKKGRRK</sequence>
<evidence type="ECO:0000259" key="6">
    <source>
        <dbReference type="PROSITE" id="PS50076"/>
    </source>
</evidence>
<dbReference type="InterPro" id="IPR001623">
    <property type="entry name" value="DnaJ_domain"/>
</dbReference>
<dbReference type="PROSITE" id="PS00636">
    <property type="entry name" value="DNAJ_1"/>
    <property type="match status" value="1"/>
</dbReference>
<evidence type="ECO:0000256" key="4">
    <source>
        <dbReference type="SAM" id="Coils"/>
    </source>
</evidence>
<dbReference type="InterPro" id="IPR054076">
    <property type="entry name" value="ZUO1-like_ZHD"/>
</dbReference>
<feature type="compositionally biased region" description="Acidic residues" evidence="5">
    <location>
        <begin position="381"/>
        <end position="398"/>
    </location>
</feature>
<feature type="region of interest" description="Disordered" evidence="5">
    <location>
        <begin position="496"/>
        <end position="519"/>
    </location>
</feature>
<dbReference type="Gene3D" id="3.30.160.60">
    <property type="entry name" value="Classic Zinc Finger"/>
    <property type="match status" value="1"/>
</dbReference>
<dbReference type="SMART" id="SM00271">
    <property type="entry name" value="DnaJ"/>
    <property type="match status" value="1"/>
</dbReference>
<accession>A0A0C2FIH1</accession>
<keyword evidence="3" id="KW-0862">Zinc</keyword>
<dbReference type="InterPro" id="IPR051964">
    <property type="entry name" value="Chaperone_stress_response"/>
</dbReference>
<dbReference type="InterPro" id="IPR013087">
    <property type="entry name" value="Znf_C2H2_type"/>
</dbReference>
<dbReference type="InterPro" id="IPR022755">
    <property type="entry name" value="Znf_C2H2_jaz"/>
</dbReference>
<dbReference type="PROSITE" id="PS00028">
    <property type="entry name" value="ZINC_FINGER_C2H2_1"/>
    <property type="match status" value="1"/>
</dbReference>